<evidence type="ECO:0000313" key="5">
    <source>
        <dbReference type="Proteomes" id="UP000224740"/>
    </source>
</evidence>
<dbReference type="Pfam" id="PF00072">
    <property type="entry name" value="Response_reg"/>
    <property type="match status" value="1"/>
</dbReference>
<proteinExistence type="predicted"/>
<reference evidence="5" key="1">
    <citation type="submission" date="2017-09" db="EMBL/GenBank/DDBJ databases">
        <title>Arcobacter canalis sp. nov., a new species isolated from a water canal contaminated with urban sewage.</title>
        <authorList>
            <person name="Perez-Cataluna A."/>
            <person name="Salas-Masso N."/>
            <person name="Figueras M.J."/>
        </authorList>
    </citation>
    <scope>NUCLEOTIDE SEQUENCE [LARGE SCALE GENOMIC DNA]</scope>
    <source>
        <strain evidence="5">CECT 7727</strain>
    </source>
</reference>
<dbReference type="SUPFAM" id="SSF52172">
    <property type="entry name" value="CheY-like"/>
    <property type="match status" value="1"/>
</dbReference>
<name>A0A347TID1_9BACT</name>
<evidence type="ECO:0000313" key="6">
    <source>
        <dbReference type="Proteomes" id="UP000264693"/>
    </source>
</evidence>
<reference evidence="4" key="2">
    <citation type="submission" date="2017-09" db="EMBL/GenBank/DDBJ databases">
        <authorList>
            <person name="Perez-Cataluna A."/>
            <person name="Figueras M.J."/>
            <person name="Salas-Masso N."/>
        </authorList>
    </citation>
    <scope>NUCLEOTIDE SEQUENCE</scope>
    <source>
        <strain evidence="4">CECT 7727</strain>
    </source>
</reference>
<dbReference type="CDD" id="cd17536">
    <property type="entry name" value="REC_YesN-like"/>
    <property type="match status" value="1"/>
</dbReference>
<dbReference type="KEGG" id="amar:AMRN_0592"/>
<sequence>MHSFNKETFKDITLLYVEDDEMTLEEISYFLKRYVKELFIAKDGVEGLELFKKKRPDIVITDIQMPKLNGLNMAEKIFEIDPSIPIVITTAHSESDSLSKAIELGIDKYLLKPINMQEILAIIKKSLYLDTLEKKNNSYEEYIQFILDCNSTFMFVMNSNNVEYANKSLLDLMGFENLDTFNEQINKCKNLFDIEELKANENWIDYVIANKQRRHLVRLKSSKCEKLFKREFYVSYKYFEKMNKSVFVFVDKNEEKLDEIHNISNKLVNDLNNGISNENLMNELKSILNISSRN</sequence>
<dbReference type="PANTHER" id="PTHR43228">
    <property type="entry name" value="TWO-COMPONENT RESPONSE REGULATOR"/>
    <property type="match status" value="1"/>
</dbReference>
<evidence type="ECO:0000313" key="4">
    <source>
        <dbReference type="EMBL" id="PHO14913.1"/>
    </source>
</evidence>
<keyword evidence="1" id="KW-0597">Phosphoprotein</keyword>
<dbReference type="InterPro" id="IPR052048">
    <property type="entry name" value="ST_Response_Regulator"/>
</dbReference>
<dbReference type="RefSeq" id="WP_099311456.1">
    <property type="nucleotide sequence ID" value="NZ_CP032101.1"/>
</dbReference>
<evidence type="ECO:0000313" key="3">
    <source>
        <dbReference type="EMBL" id="AXX86359.1"/>
    </source>
</evidence>
<feature type="modified residue" description="4-aspartylphosphate" evidence="1">
    <location>
        <position position="62"/>
    </location>
</feature>
<dbReference type="Proteomes" id="UP000264693">
    <property type="component" value="Chromosome"/>
</dbReference>
<organism evidence="3 6">
    <name type="scientific">Malaciobacter marinus</name>
    <dbReference type="NCBI Taxonomy" id="505249"/>
    <lineage>
        <taxon>Bacteria</taxon>
        <taxon>Pseudomonadati</taxon>
        <taxon>Campylobacterota</taxon>
        <taxon>Epsilonproteobacteria</taxon>
        <taxon>Campylobacterales</taxon>
        <taxon>Arcobacteraceae</taxon>
        <taxon>Malaciobacter</taxon>
    </lineage>
</organism>
<accession>A0A347TID1</accession>
<evidence type="ECO:0000256" key="1">
    <source>
        <dbReference type="PROSITE-ProRule" id="PRU00169"/>
    </source>
</evidence>
<gene>
    <name evidence="3" type="ORF">AMRN_0592</name>
    <name evidence="4" type="ORF">CPH92_09345</name>
</gene>
<dbReference type="PANTHER" id="PTHR43228:SF1">
    <property type="entry name" value="TWO-COMPONENT RESPONSE REGULATOR ARR22"/>
    <property type="match status" value="1"/>
</dbReference>
<dbReference type="InterPro" id="IPR001789">
    <property type="entry name" value="Sig_transdc_resp-reg_receiver"/>
</dbReference>
<protein>
    <submittedName>
        <fullName evidence="3">Two-component system response regulator</fullName>
    </submittedName>
</protein>
<dbReference type="InterPro" id="IPR011006">
    <property type="entry name" value="CheY-like_superfamily"/>
</dbReference>
<evidence type="ECO:0000259" key="2">
    <source>
        <dbReference type="PROSITE" id="PS50110"/>
    </source>
</evidence>
<dbReference type="SMART" id="SM00448">
    <property type="entry name" value="REC"/>
    <property type="match status" value="1"/>
</dbReference>
<dbReference type="AlphaFoldDB" id="A0A347TID1"/>
<dbReference type="EMBL" id="CP032101">
    <property type="protein sequence ID" value="AXX86359.1"/>
    <property type="molecule type" value="Genomic_DNA"/>
</dbReference>
<dbReference type="PROSITE" id="PS50110">
    <property type="entry name" value="RESPONSE_REGULATORY"/>
    <property type="match status" value="1"/>
</dbReference>
<reference evidence="3 6" key="3">
    <citation type="submission" date="2018-08" db="EMBL/GenBank/DDBJ databases">
        <title>Complete genome of the Arcobacter marinus type strain JCM 15502.</title>
        <authorList>
            <person name="Miller W.G."/>
            <person name="Yee E."/>
            <person name="Huynh S."/>
            <person name="Parker C.T."/>
        </authorList>
    </citation>
    <scope>NUCLEOTIDE SEQUENCE [LARGE SCALE GENOMIC DNA]</scope>
    <source>
        <strain evidence="3 6">JCM 15502</strain>
    </source>
</reference>
<dbReference type="Proteomes" id="UP000224740">
    <property type="component" value="Unassembled WGS sequence"/>
</dbReference>
<dbReference type="Gene3D" id="3.40.50.2300">
    <property type="match status" value="1"/>
</dbReference>
<dbReference type="EMBL" id="NXAO01000045">
    <property type="protein sequence ID" value="PHO14913.1"/>
    <property type="molecule type" value="Genomic_DNA"/>
</dbReference>
<dbReference type="GO" id="GO:0000160">
    <property type="term" value="P:phosphorelay signal transduction system"/>
    <property type="evidence" value="ECO:0007669"/>
    <property type="project" value="InterPro"/>
</dbReference>
<keyword evidence="5" id="KW-1185">Reference proteome</keyword>
<feature type="domain" description="Response regulatory" evidence="2">
    <location>
        <begin position="13"/>
        <end position="127"/>
    </location>
</feature>